<feature type="domain" description="CUB" evidence="5">
    <location>
        <begin position="509"/>
        <end position="633"/>
    </location>
</feature>
<evidence type="ECO:0000256" key="3">
    <source>
        <dbReference type="ARBA" id="ARBA00023157"/>
    </source>
</evidence>
<sequence>MKRIILFVALFCATVFYGQHRVANHVNSLTEANTPFKHYTPLAVSNSINKGNSAKAVENATYAKLNPATTREVTRLQPEAILLDIPYGNEVIHLQLYRVNLLADGFHIQNNKGEPLPYTPGAHYRGIIAGDETSLVSFNFFNKEVSGIISGSEYGNLVVGRLQTEGNFSDYIIYRDATLNLNTTFTCGVTDMTAVQPQHNFGKTMQTQSENCVTVYFEIDYDLYLANSGSVQLTNNWLSAVFNNTQTLFDNDGITVAIKSVYVWTEQDPYVGEDSSDYLFQFYQLRPYFDGDVGQLLGLDPIGKGGVALGTQGLCTDTNVSYGNIFLEYEDVPVYSNTVEVVTHELGHLFGSPHTHGCYWNGNNTAIDGCGTSVGYVEGDCEIGPIPYDTGGTIMSYCHLVEGALTNFANGFGPQPAQRILDYVESSTCLSSDCINTCINAVVAFDVSQTTQNSITVSWTDAGTSTVWEVGYASVNNNVINWNEVTTNSFTFYELQPNTYYKFAVRPLCETQTAPAREVIVATSADWCSGAAFTDTSVNGNYPNNQYLLRTIKPENPNDTYTVSFEMFDTEEDYDFMYVYDGADTNAPLLGAFDGTTLPGPFTSTAADGSLTFEFISDNFVTGAGWNATVSCLLDTKNSTFNSLKYYPNPAQGIVTITTPDGITGITVYNIAGQLLLDKTTDSTTETTADISAFSNGVYFFKVTNGTKQSTFRIVKE</sequence>
<evidence type="ECO:0000313" key="9">
    <source>
        <dbReference type="Proteomes" id="UP000037755"/>
    </source>
</evidence>
<dbReference type="InterPro" id="IPR013783">
    <property type="entry name" value="Ig-like_fold"/>
</dbReference>
<dbReference type="InterPro" id="IPR026444">
    <property type="entry name" value="Secre_tail"/>
</dbReference>
<keyword evidence="3" id="KW-1015">Disulfide bond</keyword>
<dbReference type="InterPro" id="IPR024079">
    <property type="entry name" value="MetalloPept_cat_dom_sf"/>
</dbReference>
<dbReference type="EMBL" id="LIYD01000005">
    <property type="protein sequence ID" value="KOS06927.1"/>
    <property type="molecule type" value="Genomic_DNA"/>
</dbReference>
<dbReference type="InterPro" id="IPR003961">
    <property type="entry name" value="FN3_dom"/>
</dbReference>
<evidence type="ECO:0000256" key="2">
    <source>
        <dbReference type="ARBA" id="ARBA00022737"/>
    </source>
</evidence>
<keyword evidence="2" id="KW-0677">Repeat</keyword>
<dbReference type="AlphaFoldDB" id="A0A0M8MJ81"/>
<dbReference type="InterPro" id="IPR001590">
    <property type="entry name" value="Peptidase_M12B"/>
</dbReference>
<feature type="domain" description="Peptidase M12B" evidence="6">
    <location>
        <begin position="211"/>
        <end position="398"/>
    </location>
</feature>
<evidence type="ECO:0000259" key="5">
    <source>
        <dbReference type="PROSITE" id="PS01180"/>
    </source>
</evidence>
<reference evidence="8 9" key="1">
    <citation type="submission" date="2015-08" db="EMBL/GenBank/DDBJ databases">
        <title>Whole genome sequence of Flavobacterium akiainvivens IK-1T, from decaying Wikstroemia oahuensis, an endemic Hawaiian shrub.</title>
        <authorList>
            <person name="Wan X."/>
            <person name="Hou S."/>
            <person name="Saito J."/>
            <person name="Donachie S."/>
        </authorList>
    </citation>
    <scope>NUCLEOTIDE SEQUENCE [LARGE SCALE GENOMIC DNA]</scope>
    <source>
        <strain evidence="8 9">IK-1</strain>
    </source>
</reference>
<dbReference type="PROSITE" id="PS50853">
    <property type="entry name" value="FN3"/>
    <property type="match status" value="1"/>
</dbReference>
<dbReference type="InterPro" id="IPR000859">
    <property type="entry name" value="CUB_dom"/>
</dbReference>
<dbReference type="SUPFAM" id="SSF49265">
    <property type="entry name" value="Fibronectin type III"/>
    <property type="match status" value="1"/>
</dbReference>
<dbReference type="SUPFAM" id="SSF55486">
    <property type="entry name" value="Metalloproteases ('zincins'), catalytic domain"/>
    <property type="match status" value="1"/>
</dbReference>
<dbReference type="OrthoDB" id="1182309at2"/>
<dbReference type="SMART" id="SM00042">
    <property type="entry name" value="CUB"/>
    <property type="match status" value="1"/>
</dbReference>
<dbReference type="Pfam" id="PF13688">
    <property type="entry name" value="Reprolysin_5"/>
    <property type="match status" value="1"/>
</dbReference>
<keyword evidence="4" id="KW-0325">Glycoprotein</keyword>
<dbReference type="NCBIfam" id="TIGR04183">
    <property type="entry name" value="Por_Secre_tail"/>
    <property type="match status" value="1"/>
</dbReference>
<dbReference type="Gene3D" id="3.40.390.10">
    <property type="entry name" value="Collagenase (Catalytic Domain)"/>
    <property type="match status" value="1"/>
</dbReference>
<keyword evidence="1" id="KW-0732">Signal</keyword>
<evidence type="ECO:0000256" key="1">
    <source>
        <dbReference type="ARBA" id="ARBA00022729"/>
    </source>
</evidence>
<keyword evidence="9" id="KW-1185">Reference proteome</keyword>
<dbReference type="Pfam" id="PF00431">
    <property type="entry name" value="CUB"/>
    <property type="match status" value="1"/>
</dbReference>
<dbReference type="PROSITE" id="PS50215">
    <property type="entry name" value="ADAM_MEPRO"/>
    <property type="match status" value="1"/>
</dbReference>
<dbReference type="Gene3D" id="2.60.40.10">
    <property type="entry name" value="Immunoglobulins"/>
    <property type="match status" value="1"/>
</dbReference>
<comment type="caution">
    <text evidence="8">The sequence shown here is derived from an EMBL/GenBank/DDBJ whole genome shotgun (WGS) entry which is preliminary data.</text>
</comment>
<protein>
    <recommendedName>
        <fullName evidence="10">Fibronectin type-III domain-containing protein</fullName>
    </recommendedName>
</protein>
<dbReference type="Proteomes" id="UP000037755">
    <property type="component" value="Unassembled WGS sequence"/>
</dbReference>
<dbReference type="Pfam" id="PF00041">
    <property type="entry name" value="fn3"/>
    <property type="match status" value="1"/>
</dbReference>
<evidence type="ECO:0000313" key="8">
    <source>
        <dbReference type="EMBL" id="KOS06927.1"/>
    </source>
</evidence>
<proteinExistence type="predicted"/>
<dbReference type="InterPro" id="IPR036116">
    <property type="entry name" value="FN3_sf"/>
</dbReference>
<organism evidence="8 9">
    <name type="scientific">Flavobacterium akiainvivens</name>
    <dbReference type="NCBI Taxonomy" id="1202724"/>
    <lineage>
        <taxon>Bacteria</taxon>
        <taxon>Pseudomonadati</taxon>
        <taxon>Bacteroidota</taxon>
        <taxon>Flavobacteriia</taxon>
        <taxon>Flavobacteriales</taxon>
        <taxon>Flavobacteriaceae</taxon>
        <taxon>Flavobacterium</taxon>
    </lineage>
</organism>
<feature type="domain" description="Fibronectin type-III" evidence="7">
    <location>
        <begin position="441"/>
        <end position="527"/>
    </location>
</feature>
<dbReference type="STRING" id="1202724.AM493_13460"/>
<evidence type="ECO:0000256" key="4">
    <source>
        <dbReference type="ARBA" id="ARBA00023180"/>
    </source>
</evidence>
<dbReference type="Gene3D" id="2.60.120.290">
    <property type="entry name" value="Spermadhesin, CUB domain"/>
    <property type="match status" value="1"/>
</dbReference>
<dbReference type="Pfam" id="PF18962">
    <property type="entry name" value="Por_Secre_tail"/>
    <property type="match status" value="1"/>
</dbReference>
<evidence type="ECO:0008006" key="10">
    <source>
        <dbReference type="Google" id="ProtNLM"/>
    </source>
</evidence>
<accession>A0A0M8MJ81</accession>
<gene>
    <name evidence="8" type="ORF">AM493_13460</name>
</gene>
<dbReference type="SUPFAM" id="SSF49854">
    <property type="entry name" value="Spermadhesin, CUB domain"/>
    <property type="match status" value="1"/>
</dbReference>
<dbReference type="InterPro" id="IPR035914">
    <property type="entry name" value="Sperma_CUB_dom_sf"/>
</dbReference>
<evidence type="ECO:0000259" key="6">
    <source>
        <dbReference type="PROSITE" id="PS50215"/>
    </source>
</evidence>
<dbReference type="CDD" id="cd00041">
    <property type="entry name" value="CUB"/>
    <property type="match status" value="1"/>
</dbReference>
<dbReference type="InterPro" id="IPR051659">
    <property type="entry name" value="Serine_Protease_S1-Domain"/>
</dbReference>
<dbReference type="GO" id="GO:0004222">
    <property type="term" value="F:metalloendopeptidase activity"/>
    <property type="evidence" value="ECO:0007669"/>
    <property type="project" value="InterPro"/>
</dbReference>
<evidence type="ECO:0000259" key="7">
    <source>
        <dbReference type="PROSITE" id="PS50853"/>
    </source>
</evidence>
<dbReference type="PATRIC" id="fig|1202724.3.peg.2789"/>
<dbReference type="PROSITE" id="PS01180">
    <property type="entry name" value="CUB"/>
    <property type="match status" value="1"/>
</dbReference>
<dbReference type="SMART" id="SM00060">
    <property type="entry name" value="FN3"/>
    <property type="match status" value="1"/>
</dbReference>
<dbReference type="RefSeq" id="WP_054408551.1">
    <property type="nucleotide sequence ID" value="NZ_FOYA01000015.1"/>
</dbReference>
<dbReference type="CDD" id="cd00063">
    <property type="entry name" value="FN3"/>
    <property type="match status" value="1"/>
</dbReference>
<dbReference type="GO" id="GO:0006508">
    <property type="term" value="P:proteolysis"/>
    <property type="evidence" value="ECO:0007669"/>
    <property type="project" value="InterPro"/>
</dbReference>
<name>A0A0M8MJ81_9FLAO</name>
<dbReference type="PANTHER" id="PTHR24254">
    <property type="entry name" value="PROTHROMBIN"/>
    <property type="match status" value="1"/>
</dbReference>